<accession>A0A1H6TN17</accession>
<evidence type="ECO:0000256" key="4">
    <source>
        <dbReference type="ARBA" id="ARBA00022801"/>
    </source>
</evidence>
<evidence type="ECO:0000256" key="2">
    <source>
        <dbReference type="ARBA" id="ARBA00022722"/>
    </source>
</evidence>
<name>A0A1H6TN17_9BACT</name>
<dbReference type="STRING" id="408657.SAMN04487995_2304"/>
<keyword evidence="3" id="KW-0479">Metal-binding</keyword>
<evidence type="ECO:0000256" key="1">
    <source>
        <dbReference type="ARBA" id="ARBA00022649"/>
    </source>
</evidence>
<keyword evidence="8" id="KW-1185">Reference proteome</keyword>
<dbReference type="CDD" id="cd18764">
    <property type="entry name" value="PIN_MtVapC3-like"/>
    <property type="match status" value="1"/>
</dbReference>
<protein>
    <recommendedName>
        <fullName evidence="6">PIN domain-containing protein</fullName>
    </recommendedName>
</protein>
<evidence type="ECO:0000259" key="6">
    <source>
        <dbReference type="Pfam" id="PF01850"/>
    </source>
</evidence>
<dbReference type="EMBL" id="FNXY01000003">
    <property type="protein sequence ID" value="SEI80696.1"/>
    <property type="molecule type" value="Genomic_DNA"/>
</dbReference>
<sequence length="133" mass="15500">MYRIFDTSVWIAYFNGTEDFRTNFLHSSLEYDQVCTIGVIVQEVLQGVKIDSKYYSIESHFKNLPSLPAPTFELYTGSAQLYRLLRQQGITIRKPNDCLIAHYCIHFDIELCHNDVDFDKIATTCPLKIWKPI</sequence>
<feature type="domain" description="PIN" evidence="6">
    <location>
        <begin position="4"/>
        <end position="122"/>
    </location>
</feature>
<evidence type="ECO:0000256" key="5">
    <source>
        <dbReference type="ARBA" id="ARBA00022842"/>
    </source>
</evidence>
<dbReference type="Proteomes" id="UP000199532">
    <property type="component" value="Unassembled WGS sequence"/>
</dbReference>
<dbReference type="AlphaFoldDB" id="A0A1H6TN17"/>
<dbReference type="SUPFAM" id="SSF88723">
    <property type="entry name" value="PIN domain-like"/>
    <property type="match status" value="1"/>
</dbReference>
<dbReference type="RefSeq" id="WP_090335285.1">
    <property type="nucleotide sequence ID" value="NZ_FNXY01000003.1"/>
</dbReference>
<keyword evidence="2" id="KW-0540">Nuclease</keyword>
<keyword evidence="5" id="KW-0460">Magnesium</keyword>
<reference evidence="7 8" key="1">
    <citation type="submission" date="2016-10" db="EMBL/GenBank/DDBJ databases">
        <authorList>
            <person name="de Groot N.N."/>
        </authorList>
    </citation>
    <scope>NUCLEOTIDE SEQUENCE [LARGE SCALE GENOMIC DNA]</scope>
    <source>
        <strain evidence="7 8">DSM 19938</strain>
    </source>
</reference>
<dbReference type="InterPro" id="IPR029060">
    <property type="entry name" value="PIN-like_dom_sf"/>
</dbReference>
<dbReference type="Pfam" id="PF01850">
    <property type="entry name" value="PIN"/>
    <property type="match status" value="1"/>
</dbReference>
<organism evidence="7 8">
    <name type="scientific">Dyadobacter koreensis</name>
    <dbReference type="NCBI Taxonomy" id="408657"/>
    <lineage>
        <taxon>Bacteria</taxon>
        <taxon>Pseudomonadati</taxon>
        <taxon>Bacteroidota</taxon>
        <taxon>Cytophagia</taxon>
        <taxon>Cytophagales</taxon>
        <taxon>Spirosomataceae</taxon>
        <taxon>Dyadobacter</taxon>
    </lineage>
</organism>
<evidence type="ECO:0000313" key="8">
    <source>
        <dbReference type="Proteomes" id="UP000199532"/>
    </source>
</evidence>
<keyword evidence="1" id="KW-1277">Toxin-antitoxin system</keyword>
<keyword evidence="4" id="KW-0378">Hydrolase</keyword>
<dbReference type="GO" id="GO:0046872">
    <property type="term" value="F:metal ion binding"/>
    <property type="evidence" value="ECO:0007669"/>
    <property type="project" value="UniProtKB-KW"/>
</dbReference>
<dbReference type="PANTHER" id="PTHR42740:SF1">
    <property type="entry name" value="RIBONUCLEASE VAPC3"/>
    <property type="match status" value="1"/>
</dbReference>
<evidence type="ECO:0000256" key="3">
    <source>
        <dbReference type="ARBA" id="ARBA00022723"/>
    </source>
</evidence>
<dbReference type="InterPro" id="IPR051749">
    <property type="entry name" value="PINc/VapC_TA_RNase"/>
</dbReference>
<dbReference type="Gene3D" id="3.40.50.1010">
    <property type="entry name" value="5'-nuclease"/>
    <property type="match status" value="1"/>
</dbReference>
<dbReference type="GO" id="GO:0016787">
    <property type="term" value="F:hydrolase activity"/>
    <property type="evidence" value="ECO:0007669"/>
    <property type="project" value="UniProtKB-KW"/>
</dbReference>
<gene>
    <name evidence="7" type="ORF">SAMN04487995_2304</name>
</gene>
<dbReference type="PANTHER" id="PTHR42740">
    <property type="entry name" value="RIBONUCLEASE VAPC3"/>
    <property type="match status" value="1"/>
</dbReference>
<dbReference type="GO" id="GO:0004540">
    <property type="term" value="F:RNA nuclease activity"/>
    <property type="evidence" value="ECO:0007669"/>
    <property type="project" value="TreeGrafter"/>
</dbReference>
<evidence type="ECO:0000313" key="7">
    <source>
        <dbReference type="EMBL" id="SEI80696.1"/>
    </source>
</evidence>
<proteinExistence type="predicted"/>
<dbReference type="OrthoDB" id="9811788at2"/>
<dbReference type="InterPro" id="IPR002716">
    <property type="entry name" value="PIN_dom"/>
</dbReference>